<evidence type="ECO:0000256" key="4">
    <source>
        <dbReference type="ARBA" id="ARBA00022679"/>
    </source>
</evidence>
<dbReference type="InterPro" id="IPR036097">
    <property type="entry name" value="HisK_dim/P_sf"/>
</dbReference>
<dbReference type="GO" id="GO:0016301">
    <property type="term" value="F:kinase activity"/>
    <property type="evidence" value="ECO:0007669"/>
    <property type="project" value="UniProtKB-KW"/>
</dbReference>
<dbReference type="SUPFAM" id="SSF47384">
    <property type="entry name" value="Homodimeric domain of signal transducing histidine kinase"/>
    <property type="match status" value="1"/>
</dbReference>
<evidence type="ECO:0000256" key="1">
    <source>
        <dbReference type="ARBA" id="ARBA00000085"/>
    </source>
</evidence>
<keyword evidence="5" id="KW-0547">Nucleotide-binding</keyword>
<keyword evidence="7" id="KW-0067">ATP-binding</keyword>
<dbReference type="Gene3D" id="3.30.565.10">
    <property type="entry name" value="Histidine kinase-like ATPase, C-terminal domain"/>
    <property type="match status" value="1"/>
</dbReference>
<sequence length="436" mass="49585">MINYSNLSNSSFLKRQIMFLRVTLFVFTIINIIYTYISFRDKIGHPKLNIIYLIFCCLPTFYFLKKSYVKLATHFIYFPAICILSGMVYNNLQSQVIRGNLENAFIPIIALCGLFDNTISRNIGIISNLSLLFIFKVIRYNFIPMELSEVFDDLTVVISMVVVALIAVFYYKRDYETLADFNNQLQSKKDIIEQQAAELKISNNVKNQLFSIIAHDLRGPIISLKGLLQLFESNNISKEKFKTLSQRLSENVNSMHLLLDNLLIYSFSQIKNTKPNYQNILFSNLINETLLLYKEALIQKNIKLSTNFTNDLSIWGDEQQIKITIRNLLNNAIKFTQNNGQIVISALQQVDDTLVTIEDNGIGIQQEDLTHIFLKPKLNNGTNGEKGTGLGISLCKEMIENHKGSFEINSQIGVGTTVSIKLPNHTKSTSSPSKAV</sequence>
<accession>A0ABN4ARM1</accession>
<keyword evidence="12" id="KW-1185">Reference proteome</keyword>
<evidence type="ECO:0000256" key="6">
    <source>
        <dbReference type="ARBA" id="ARBA00022777"/>
    </source>
</evidence>
<organism evidence="11 12">
    <name type="scientific">Emticicia oligotrophica (strain DSM 17448 / CIP 109782 / MTCC 6937 / GPTSA100-15)</name>
    <dbReference type="NCBI Taxonomy" id="929562"/>
    <lineage>
        <taxon>Bacteria</taxon>
        <taxon>Pseudomonadati</taxon>
        <taxon>Bacteroidota</taxon>
        <taxon>Cytophagia</taxon>
        <taxon>Cytophagales</taxon>
        <taxon>Leadbetterellaceae</taxon>
        <taxon>Emticicia</taxon>
    </lineage>
</organism>
<name>A0ABN4ARM1_EMTOG</name>
<proteinExistence type="predicted"/>
<protein>
    <recommendedName>
        <fullName evidence="2">histidine kinase</fullName>
        <ecNumber evidence="2">2.7.13.3</ecNumber>
    </recommendedName>
</protein>
<dbReference type="Pfam" id="PF00512">
    <property type="entry name" value="HisKA"/>
    <property type="match status" value="1"/>
</dbReference>
<dbReference type="InterPro" id="IPR003661">
    <property type="entry name" value="HisK_dim/P_dom"/>
</dbReference>
<keyword evidence="8" id="KW-0902">Two-component regulatory system</keyword>
<evidence type="ECO:0000313" key="12">
    <source>
        <dbReference type="Proteomes" id="UP000002875"/>
    </source>
</evidence>
<dbReference type="InterPro" id="IPR036890">
    <property type="entry name" value="HATPase_C_sf"/>
</dbReference>
<comment type="catalytic activity">
    <reaction evidence="1">
        <text>ATP + protein L-histidine = ADP + protein N-phospho-L-histidine.</text>
        <dbReference type="EC" id="2.7.13.3"/>
    </reaction>
</comment>
<evidence type="ECO:0000256" key="8">
    <source>
        <dbReference type="ARBA" id="ARBA00023012"/>
    </source>
</evidence>
<dbReference type="InterPro" id="IPR005467">
    <property type="entry name" value="His_kinase_dom"/>
</dbReference>
<keyword evidence="4" id="KW-0808">Transferase</keyword>
<evidence type="ECO:0000256" key="2">
    <source>
        <dbReference type="ARBA" id="ARBA00012438"/>
    </source>
</evidence>
<evidence type="ECO:0000259" key="10">
    <source>
        <dbReference type="PROSITE" id="PS50109"/>
    </source>
</evidence>
<evidence type="ECO:0000256" key="3">
    <source>
        <dbReference type="ARBA" id="ARBA00022553"/>
    </source>
</evidence>
<evidence type="ECO:0000256" key="5">
    <source>
        <dbReference type="ARBA" id="ARBA00022741"/>
    </source>
</evidence>
<feature type="transmembrane region" description="Helical" evidence="9">
    <location>
        <begin position="49"/>
        <end position="65"/>
    </location>
</feature>
<dbReference type="PROSITE" id="PS50109">
    <property type="entry name" value="HIS_KIN"/>
    <property type="match status" value="1"/>
</dbReference>
<keyword evidence="9" id="KW-0812">Transmembrane</keyword>
<dbReference type="InterPro" id="IPR050351">
    <property type="entry name" value="BphY/WalK/GraS-like"/>
</dbReference>
<keyword evidence="9" id="KW-0472">Membrane</keyword>
<dbReference type="EMBL" id="CP002961">
    <property type="protein sequence ID" value="AFK04137.1"/>
    <property type="molecule type" value="Genomic_DNA"/>
</dbReference>
<dbReference type="InterPro" id="IPR003594">
    <property type="entry name" value="HATPase_dom"/>
</dbReference>
<dbReference type="PANTHER" id="PTHR42878">
    <property type="entry name" value="TWO-COMPONENT HISTIDINE KINASE"/>
    <property type="match status" value="1"/>
</dbReference>
<dbReference type="InterPro" id="IPR004358">
    <property type="entry name" value="Sig_transdc_His_kin-like_C"/>
</dbReference>
<dbReference type="Pfam" id="PF02518">
    <property type="entry name" value="HATPase_c"/>
    <property type="match status" value="1"/>
</dbReference>
<feature type="transmembrane region" description="Helical" evidence="9">
    <location>
        <begin position="71"/>
        <end position="89"/>
    </location>
</feature>
<feature type="transmembrane region" description="Helical" evidence="9">
    <location>
        <begin position="154"/>
        <end position="171"/>
    </location>
</feature>
<gene>
    <name evidence="11" type="ordered locus">Emtol_3004</name>
</gene>
<dbReference type="Proteomes" id="UP000002875">
    <property type="component" value="Chromosome"/>
</dbReference>
<dbReference type="CDD" id="cd00075">
    <property type="entry name" value="HATPase"/>
    <property type="match status" value="1"/>
</dbReference>
<dbReference type="SMART" id="SM00388">
    <property type="entry name" value="HisKA"/>
    <property type="match status" value="1"/>
</dbReference>
<evidence type="ECO:0000256" key="9">
    <source>
        <dbReference type="SAM" id="Phobius"/>
    </source>
</evidence>
<keyword evidence="3" id="KW-0597">Phosphoprotein</keyword>
<dbReference type="PRINTS" id="PR00344">
    <property type="entry name" value="BCTRLSENSOR"/>
</dbReference>
<dbReference type="SMART" id="SM00387">
    <property type="entry name" value="HATPase_c"/>
    <property type="match status" value="1"/>
</dbReference>
<dbReference type="Gene3D" id="1.10.287.130">
    <property type="match status" value="1"/>
</dbReference>
<reference evidence="11 12" key="1">
    <citation type="submission" date="2011-07" db="EMBL/GenBank/DDBJ databases">
        <title>The complete genome of chromosome of Emticicia oligotrophica DSM 17448.</title>
        <authorList>
            <consortium name="US DOE Joint Genome Institute (JGI-PGF)"/>
            <person name="Lucas S."/>
            <person name="Han J."/>
            <person name="Lapidus A."/>
            <person name="Bruce D."/>
            <person name="Goodwin L."/>
            <person name="Pitluck S."/>
            <person name="Peters L."/>
            <person name="Kyrpides N."/>
            <person name="Mavromatis K."/>
            <person name="Ivanova N."/>
            <person name="Ovchinnikova G."/>
            <person name="Teshima H."/>
            <person name="Detter J.C."/>
            <person name="Tapia R."/>
            <person name="Han C."/>
            <person name="Land M."/>
            <person name="Hauser L."/>
            <person name="Markowitz V."/>
            <person name="Cheng J.-F."/>
            <person name="Hugenholtz P."/>
            <person name="Woyke T."/>
            <person name="Wu D."/>
            <person name="Tindall B."/>
            <person name="Pomrenke H."/>
            <person name="Brambilla E."/>
            <person name="Klenk H.-P."/>
            <person name="Eisen J.A."/>
        </authorList>
    </citation>
    <scope>NUCLEOTIDE SEQUENCE [LARGE SCALE GENOMIC DNA]</scope>
    <source>
        <strain evidence="11 12">DSM 17448</strain>
    </source>
</reference>
<dbReference type="EC" id="2.7.13.3" evidence="2"/>
<dbReference type="SUPFAM" id="SSF55874">
    <property type="entry name" value="ATPase domain of HSP90 chaperone/DNA topoisomerase II/histidine kinase"/>
    <property type="match status" value="1"/>
</dbReference>
<keyword evidence="9" id="KW-1133">Transmembrane helix</keyword>
<feature type="transmembrane region" description="Helical" evidence="9">
    <location>
        <begin position="17"/>
        <end position="37"/>
    </location>
</feature>
<feature type="domain" description="Histidine kinase" evidence="10">
    <location>
        <begin position="212"/>
        <end position="426"/>
    </location>
</feature>
<evidence type="ECO:0000256" key="7">
    <source>
        <dbReference type="ARBA" id="ARBA00022840"/>
    </source>
</evidence>
<keyword evidence="6 11" id="KW-0418">Kinase</keyword>
<dbReference type="PANTHER" id="PTHR42878:SF7">
    <property type="entry name" value="SENSOR HISTIDINE KINASE GLRK"/>
    <property type="match status" value="1"/>
</dbReference>
<evidence type="ECO:0000313" key="11">
    <source>
        <dbReference type="EMBL" id="AFK04137.1"/>
    </source>
</evidence>
<dbReference type="CDD" id="cd00082">
    <property type="entry name" value="HisKA"/>
    <property type="match status" value="1"/>
</dbReference>
<feature type="transmembrane region" description="Helical" evidence="9">
    <location>
        <begin position="125"/>
        <end position="142"/>
    </location>
</feature>